<dbReference type="Pfam" id="PF00501">
    <property type="entry name" value="AMP-binding"/>
    <property type="match status" value="1"/>
</dbReference>
<dbReference type="Pfam" id="PF22336">
    <property type="entry name" value="RhiE-like_linker"/>
    <property type="match status" value="1"/>
</dbReference>
<dbReference type="PROSITE" id="PS00012">
    <property type="entry name" value="PHOSPHOPANTETHEINE"/>
    <property type="match status" value="1"/>
</dbReference>
<dbReference type="InterPro" id="IPR023213">
    <property type="entry name" value="CAT-like_dom_sf"/>
</dbReference>
<dbReference type="InterPro" id="IPR010071">
    <property type="entry name" value="AA_adenyl_dom"/>
</dbReference>
<evidence type="ECO:0000259" key="10">
    <source>
        <dbReference type="PROSITE" id="PS52004"/>
    </source>
</evidence>
<dbReference type="GO" id="GO:0044550">
    <property type="term" value="P:secondary metabolite biosynthetic process"/>
    <property type="evidence" value="ECO:0007669"/>
    <property type="project" value="TreeGrafter"/>
</dbReference>
<dbReference type="NCBIfam" id="TIGR01733">
    <property type="entry name" value="AA-adenyl-dom"/>
    <property type="match status" value="1"/>
</dbReference>
<dbReference type="InterPro" id="IPR020841">
    <property type="entry name" value="PKS_Beta-ketoAc_synthase_dom"/>
</dbReference>
<evidence type="ECO:0000256" key="6">
    <source>
        <dbReference type="ARBA" id="ARBA00022598"/>
    </source>
</evidence>
<dbReference type="GO" id="GO:0016491">
    <property type="term" value="F:oxidoreductase activity"/>
    <property type="evidence" value="ECO:0007669"/>
    <property type="project" value="InterPro"/>
</dbReference>
<dbReference type="SMART" id="SM00823">
    <property type="entry name" value="PKS_PP"/>
    <property type="match status" value="2"/>
</dbReference>
<dbReference type="Pfam" id="PF00881">
    <property type="entry name" value="Nitroreductase"/>
    <property type="match status" value="1"/>
</dbReference>
<keyword evidence="5" id="KW-0597">Phosphoprotein</keyword>
<evidence type="ECO:0000256" key="7">
    <source>
        <dbReference type="ARBA" id="ARBA00022679"/>
    </source>
</evidence>
<dbReference type="PROSITE" id="PS50075">
    <property type="entry name" value="CARRIER"/>
    <property type="match status" value="2"/>
</dbReference>
<dbReference type="Gene3D" id="3.40.47.10">
    <property type="match status" value="1"/>
</dbReference>
<evidence type="ECO:0000256" key="2">
    <source>
        <dbReference type="ARBA" id="ARBA00004792"/>
    </source>
</evidence>
<keyword evidence="8" id="KW-0677">Repeat</keyword>
<dbReference type="Gene3D" id="3.40.50.980">
    <property type="match status" value="2"/>
</dbReference>
<dbReference type="GO" id="GO:0016874">
    <property type="term" value="F:ligase activity"/>
    <property type="evidence" value="ECO:0007669"/>
    <property type="project" value="UniProtKB-KW"/>
</dbReference>
<dbReference type="GO" id="GO:0016746">
    <property type="term" value="F:acyltransferase activity"/>
    <property type="evidence" value="ECO:0007669"/>
    <property type="project" value="InterPro"/>
</dbReference>
<sequence length="2069" mass="217885">MTERPVGSDDIAVVGMSGRFAAAADLAAFREAVLTGDSLIGPVPEGRFGWILPPRGAMAQARGGFIADVDRFDAALFGIGDREAARMDPQSRLLLQACRATLEDAGHAPRGLAGCCVGVFVANTFQEWVHRLRQPGRVERIRLTDMTICMLASRIARAFDLRGSAEVVNAACSGGLLAVHRACMALRAGECEAALAGGVSLILAGDGYLGEARAGMLSADGRSLAFDSAGNGFVRGEGVGVLLLKTLARARADRDAVHAVIRGSAAGHGGAAGGYNADAAASQADAVARALRSAGVDPASIGYLELQAAGRPSEEAAELAVIAAGFRQAAAEGAPLPQPLTGALKPLTGHMEAASGLAQLVKVAAILRDGVVPPIGGLSEAAEAVRAAWPGLGLPVAALPWPDQATPRRALVSGYGFGGSHVHLVLEAAPDDCVAMPPAPRSRQPRAFLLSAATQALLADAAGQLASALSGGEVPPAEDVAFTLLVGRDAMPERLAILAEDVAGLTEQLAAFAAAPDRRGSWRRGRAGGGMPLLGAAEEDRDWLSRLIQLGHWPKLASLWCSGLEIDWPALADVLPGRRVSLPPMPLAATRFWMEDDTAPAAIAPAPAPSIAPGIAPGSGEDRPREILLGLLAETLGVADTASWADTDSPAALGLDSMAAAELRGRIVECCGGEAPPLAMLLQAPDLRALLALVPPIAEGARKAPVTPDPAARYAPFPTTDIQFAYLMGRQEGRQHGGFGCQVYWEFDRPRFDVERLTEAWNRLVIRHDMLRVIFAPDATQRVLPTERAGPIEIPLHDWSAASADVAARERAALAERFRTVDFDPGQFPLFRLAVTRDAAGDRLHLALDLLVADGPSLFLLMEEWAALYEAPDRPLAPLSLGFRDYVLAQKQWEQDAAAAADLAYWEARLDSLPGPPALPILPGPPPGRPAFLRHEEVLPLAVWRRFEQAAAAHGVTANAALMAALAESIAAWAERPEFCLNVTLAGRRPIHPEVFRLVGDFTSNVLLAVPARGERDFATHAAALAAQLAADIEHAGCSAVKVLGQLARRRQAPVTMPVVFTAVHGYGALLKRPVRIDAIGAYRAGATRTPQVWLDAQSLEAADGLHLSWDAMERVFAPDILADMFGGFVARVRRLAELPEAWVAPPPGTVPAPLRSANATAARLPWEPVFAGILRQAETAPQREAVIAQDRRLDFATLVGEATMLAARIQAAGVVQGQLVGVVMPKGWRQVVAVLAIGLAGAAYVPVELPLPPARIRSLLQRAGVALALTHAAPEGLDWPCAATDLDTLVAAAPLPWRPCRPAASDLAYVLFTSGSTGEPKGVALQHGAVSNTLHDVNGRFGVGPEDRVLGLSSLGFDLSVWDIFGVLGAGGALVLPAAESVRDPAHLAALLAREQVTLWNSTPSYLKLVVEAPGIALAGSLRLLMLSGDWIPLPLARRLRAEYPAARLVSLGGATEAAIWSIWHPVDRVEEGWRSVPYGRAMANQRFYVLDEAQRACPIGEVGQLHIGGAGLAAGYWRDEASTAASFIRHPETGERLYRTGDYGRVLADGGIEFLGRRDAQVKIGGHRIELAEVEAGLQAVPEMLEAVAFPVTDPGGNQRLVAAYRHRSGLAESEIRAALAASLPSYMVPGLLLPLERMPLTENGKVDRKELTALALRRMTGASAAARDSTPPATAEAPPTVPVEQVADLAARVAGMLGTAGVISDKDGRDRFVAGAPAMRRDLVALPSLAFPVPTGDAPPVRVSTRHFRSASVTQGQLAALLAPLREVATEQGPRRRYGSAGSSYAVQLYLLVGEQGCEGLAAGLWHYLPALHRLVHLGPAQVQPSALHVPFNRSMAAAAAVSLLLIGDLAAIRPLYGEMAEELLRIEAGCISQLLADAAAAEGLGLCAIGWLDIVPLRSGLRLSPDHIFLHAMVGGQPAAVAEPGSVPIQLQPQAAIGARPARQDRWVALVRKAWEEALEHSDFADDANFFEVGGNSFLAVALQARLAQTLNPAPSVTDLFRYPTVLSLAVLLAGSDGAPQASALPVSPPAGLAEDPLAARRARRNAARRPLAHFATAVPGGTWR</sequence>
<dbReference type="InterPro" id="IPR000415">
    <property type="entry name" value="Nitroreductase-like"/>
</dbReference>
<dbReference type="InterPro" id="IPR009081">
    <property type="entry name" value="PP-bd_ACP"/>
</dbReference>
<dbReference type="InterPro" id="IPR036736">
    <property type="entry name" value="ACP-like_sf"/>
</dbReference>
<name>A0A9X0UIL3_9PROT</name>
<evidence type="ECO:0000256" key="4">
    <source>
        <dbReference type="ARBA" id="ARBA00022450"/>
    </source>
</evidence>
<evidence type="ECO:0000313" key="11">
    <source>
        <dbReference type="EMBL" id="MBC4017185.1"/>
    </source>
</evidence>
<dbReference type="Pfam" id="PF13193">
    <property type="entry name" value="AMP-binding_C"/>
    <property type="match status" value="1"/>
</dbReference>
<dbReference type="GO" id="GO:0005737">
    <property type="term" value="C:cytoplasm"/>
    <property type="evidence" value="ECO:0007669"/>
    <property type="project" value="TreeGrafter"/>
</dbReference>
<dbReference type="Pfam" id="PF00668">
    <property type="entry name" value="Condensation"/>
    <property type="match status" value="1"/>
</dbReference>
<evidence type="ECO:0000313" key="12">
    <source>
        <dbReference type="Proteomes" id="UP000600101"/>
    </source>
</evidence>
<keyword evidence="12" id="KW-1185">Reference proteome</keyword>
<keyword evidence="7" id="KW-0808">Transferase</keyword>
<evidence type="ECO:0000259" key="9">
    <source>
        <dbReference type="PROSITE" id="PS50075"/>
    </source>
</evidence>
<dbReference type="Gene3D" id="3.40.109.10">
    <property type="entry name" value="NADH Oxidase"/>
    <property type="match status" value="1"/>
</dbReference>
<dbReference type="InterPro" id="IPR006162">
    <property type="entry name" value="Ppantetheine_attach_site"/>
</dbReference>
<dbReference type="Gene3D" id="3.30.559.10">
    <property type="entry name" value="Chloramphenicol acetyltransferase-like domain"/>
    <property type="match status" value="1"/>
</dbReference>
<dbReference type="Gene3D" id="3.30.70.3290">
    <property type="match status" value="1"/>
</dbReference>
<dbReference type="PROSITE" id="PS00455">
    <property type="entry name" value="AMP_BINDING"/>
    <property type="match status" value="1"/>
</dbReference>
<dbReference type="Proteomes" id="UP000600101">
    <property type="component" value="Unassembled WGS sequence"/>
</dbReference>
<dbReference type="Pfam" id="PF00550">
    <property type="entry name" value="PP-binding"/>
    <property type="match status" value="2"/>
</dbReference>
<comment type="pathway">
    <text evidence="2">Antibiotic biosynthesis.</text>
</comment>
<dbReference type="RefSeq" id="WP_186771953.1">
    <property type="nucleotide sequence ID" value="NZ_JACOMF010000024.1"/>
</dbReference>
<dbReference type="InterPro" id="IPR025110">
    <property type="entry name" value="AMP-bd_C"/>
</dbReference>
<dbReference type="SUPFAM" id="SSF53901">
    <property type="entry name" value="Thiolase-like"/>
    <property type="match status" value="1"/>
</dbReference>
<reference evidence="11" key="1">
    <citation type="submission" date="2020-08" db="EMBL/GenBank/DDBJ databases">
        <authorList>
            <person name="Hu Y."/>
            <person name="Nguyen S.V."/>
            <person name="Li F."/>
            <person name="Fanning S."/>
        </authorList>
    </citation>
    <scope>NUCLEOTIDE SEQUENCE</scope>
    <source>
        <strain evidence="11">SYSU D8009</strain>
    </source>
</reference>
<evidence type="ECO:0000256" key="8">
    <source>
        <dbReference type="ARBA" id="ARBA00022737"/>
    </source>
</evidence>
<dbReference type="InterPro" id="IPR020845">
    <property type="entry name" value="AMP-binding_CS"/>
</dbReference>
<dbReference type="InterPro" id="IPR020806">
    <property type="entry name" value="PKS_PP-bd"/>
</dbReference>
<dbReference type="InterPro" id="IPR045851">
    <property type="entry name" value="AMP-bd_C_sf"/>
</dbReference>
<proteinExistence type="predicted"/>
<dbReference type="Gene3D" id="3.30.559.30">
    <property type="entry name" value="Nonribosomal peptide synthetase, condensation domain"/>
    <property type="match status" value="1"/>
</dbReference>
<dbReference type="FunFam" id="3.40.50.12780:FF:000012">
    <property type="entry name" value="Non-ribosomal peptide synthetase"/>
    <property type="match status" value="1"/>
</dbReference>
<comment type="cofactor">
    <cofactor evidence="1">
        <name>pantetheine 4'-phosphate</name>
        <dbReference type="ChEBI" id="CHEBI:47942"/>
    </cofactor>
</comment>
<dbReference type="SUPFAM" id="SSF56801">
    <property type="entry name" value="Acetyl-CoA synthetase-like"/>
    <property type="match status" value="1"/>
</dbReference>
<accession>A0A9X0UIL3</accession>
<evidence type="ECO:0000256" key="1">
    <source>
        <dbReference type="ARBA" id="ARBA00001957"/>
    </source>
</evidence>
<gene>
    <name evidence="11" type="ORF">H7965_17885</name>
</gene>
<dbReference type="SMART" id="SM00825">
    <property type="entry name" value="PKS_KS"/>
    <property type="match status" value="1"/>
</dbReference>
<dbReference type="PROSITE" id="PS52004">
    <property type="entry name" value="KS3_2"/>
    <property type="match status" value="1"/>
</dbReference>
<dbReference type="InterPro" id="IPR029479">
    <property type="entry name" value="Nitroreductase"/>
</dbReference>
<dbReference type="GO" id="GO:0043041">
    <property type="term" value="P:amino acid activation for nonribosomal peptide biosynthetic process"/>
    <property type="evidence" value="ECO:0007669"/>
    <property type="project" value="TreeGrafter"/>
</dbReference>
<feature type="domain" description="Carrier" evidence="9">
    <location>
        <begin position="622"/>
        <end position="698"/>
    </location>
</feature>
<dbReference type="InterPro" id="IPR001242">
    <property type="entry name" value="Condensation_dom"/>
</dbReference>
<feature type="domain" description="Ketosynthase family 3 (KS3)" evidence="10">
    <location>
        <begin position="8"/>
        <end position="428"/>
    </location>
</feature>
<comment type="caution">
    <text evidence="11">The sequence shown here is derived from an EMBL/GenBank/DDBJ whole genome shotgun (WGS) entry which is preliminary data.</text>
</comment>
<evidence type="ECO:0000256" key="5">
    <source>
        <dbReference type="ARBA" id="ARBA00022553"/>
    </source>
</evidence>
<dbReference type="PANTHER" id="PTHR45527:SF10">
    <property type="entry name" value="PYOCHELIN SYNTHASE PCHF"/>
    <property type="match status" value="1"/>
</dbReference>
<dbReference type="SUPFAM" id="SSF55469">
    <property type="entry name" value="FMN-dependent nitroreductase-like"/>
    <property type="match status" value="1"/>
</dbReference>
<keyword evidence="6" id="KW-0436">Ligase</keyword>
<keyword evidence="4" id="KW-0596">Phosphopantetheine</keyword>
<protein>
    <submittedName>
        <fullName evidence="11">Amino acid adenylation domain-containing protein</fullName>
    </submittedName>
</protein>
<dbReference type="InterPro" id="IPR014030">
    <property type="entry name" value="Ketoacyl_synth_N"/>
</dbReference>
<dbReference type="GO" id="GO:0031177">
    <property type="term" value="F:phosphopantetheine binding"/>
    <property type="evidence" value="ECO:0007669"/>
    <property type="project" value="InterPro"/>
</dbReference>
<comment type="pathway">
    <text evidence="3">Siderophore biosynthesis.</text>
</comment>
<dbReference type="Gene3D" id="3.30.300.30">
    <property type="match status" value="1"/>
</dbReference>
<feature type="domain" description="Carrier" evidence="9">
    <location>
        <begin position="1946"/>
        <end position="2021"/>
    </location>
</feature>
<dbReference type="Gene3D" id="1.10.1200.10">
    <property type="entry name" value="ACP-like"/>
    <property type="match status" value="2"/>
</dbReference>
<dbReference type="Pfam" id="PF00109">
    <property type="entry name" value="ketoacyl-synt"/>
    <property type="match status" value="1"/>
</dbReference>
<dbReference type="Gene3D" id="2.30.38.10">
    <property type="entry name" value="Luciferase, Domain 3"/>
    <property type="match status" value="1"/>
</dbReference>
<dbReference type="InterPro" id="IPR054514">
    <property type="entry name" value="RhiE-like_linker"/>
</dbReference>
<dbReference type="Pfam" id="PF02801">
    <property type="entry name" value="Ketoacyl-synt_C"/>
    <property type="match status" value="1"/>
</dbReference>
<dbReference type="PANTHER" id="PTHR45527">
    <property type="entry name" value="NONRIBOSOMAL PEPTIDE SYNTHETASE"/>
    <property type="match status" value="1"/>
</dbReference>
<dbReference type="InterPro" id="IPR016039">
    <property type="entry name" value="Thiolase-like"/>
</dbReference>
<dbReference type="CDD" id="cd00833">
    <property type="entry name" value="PKS"/>
    <property type="match status" value="1"/>
</dbReference>
<dbReference type="SUPFAM" id="SSF47336">
    <property type="entry name" value="ACP-like"/>
    <property type="match status" value="2"/>
</dbReference>
<dbReference type="CDD" id="cd02142">
    <property type="entry name" value="McbC_SagB-like_oxidoreductase"/>
    <property type="match status" value="1"/>
</dbReference>
<evidence type="ECO:0000256" key="3">
    <source>
        <dbReference type="ARBA" id="ARBA00004924"/>
    </source>
</evidence>
<dbReference type="SUPFAM" id="SSF52777">
    <property type="entry name" value="CoA-dependent acyltransferases"/>
    <property type="match status" value="2"/>
</dbReference>
<dbReference type="FunFam" id="3.30.559.10:FF:000023">
    <property type="entry name" value="Non-ribosomal peptide synthetase"/>
    <property type="match status" value="1"/>
</dbReference>
<dbReference type="InterPro" id="IPR000873">
    <property type="entry name" value="AMP-dep_synth/lig_dom"/>
</dbReference>
<organism evidence="11 12">
    <name type="scientific">Siccirubricoccus deserti</name>
    <dbReference type="NCBI Taxonomy" id="2013562"/>
    <lineage>
        <taxon>Bacteria</taxon>
        <taxon>Pseudomonadati</taxon>
        <taxon>Pseudomonadota</taxon>
        <taxon>Alphaproteobacteria</taxon>
        <taxon>Acetobacterales</taxon>
        <taxon>Roseomonadaceae</taxon>
        <taxon>Siccirubricoccus</taxon>
    </lineage>
</organism>
<dbReference type="InterPro" id="IPR014031">
    <property type="entry name" value="Ketoacyl_synth_C"/>
</dbReference>
<dbReference type="EMBL" id="JACOMF010000024">
    <property type="protein sequence ID" value="MBC4017185.1"/>
    <property type="molecule type" value="Genomic_DNA"/>
</dbReference>